<dbReference type="InterPro" id="IPR006975">
    <property type="entry name" value="NifQ"/>
</dbReference>
<keyword evidence="2" id="KW-1185">Reference proteome</keyword>
<dbReference type="GO" id="GO:0009399">
    <property type="term" value="P:nitrogen fixation"/>
    <property type="evidence" value="ECO:0007669"/>
    <property type="project" value="InterPro"/>
</dbReference>
<dbReference type="AlphaFoldDB" id="A0AAN0Y8C8"/>
<name>A0AAN0Y8C8_VIBNA</name>
<dbReference type="GO" id="GO:0030151">
    <property type="term" value="F:molybdenum ion binding"/>
    <property type="evidence" value="ECO:0007669"/>
    <property type="project" value="InterPro"/>
</dbReference>
<accession>A0AAN0Y8C8</accession>
<dbReference type="RefSeq" id="WP_020333832.1">
    <property type="nucleotide sequence ID" value="NZ_ATFJ01000012.1"/>
</dbReference>
<dbReference type="GeneID" id="70914994"/>
<gene>
    <name evidence="1" type="ORF">BA890_23185</name>
</gene>
<proteinExistence type="predicted"/>
<dbReference type="Pfam" id="PF04891">
    <property type="entry name" value="NifQ"/>
    <property type="match status" value="1"/>
</dbReference>
<organism evidence="1 2">
    <name type="scientific">Vibrio natriegens NBRC 15636 = ATCC 14048 = DSM 759</name>
    <dbReference type="NCBI Taxonomy" id="1219067"/>
    <lineage>
        <taxon>Bacteria</taxon>
        <taxon>Pseudomonadati</taxon>
        <taxon>Pseudomonadota</taxon>
        <taxon>Gammaproteobacteria</taxon>
        <taxon>Vibrionales</taxon>
        <taxon>Vibrionaceae</taxon>
        <taxon>Vibrio</taxon>
    </lineage>
</organism>
<evidence type="ECO:0000313" key="2">
    <source>
        <dbReference type="Proteomes" id="UP000092741"/>
    </source>
</evidence>
<dbReference type="EMBL" id="CP016346">
    <property type="protein sequence ID" value="ANQ15603.1"/>
    <property type="molecule type" value="Genomic_DNA"/>
</dbReference>
<evidence type="ECO:0000313" key="1">
    <source>
        <dbReference type="EMBL" id="ANQ15603.1"/>
    </source>
</evidence>
<protein>
    <submittedName>
        <fullName evidence="1">Nitrogen fixation protein NifQ</fullName>
    </submittedName>
</protein>
<sequence length="174" mass="20102">MNAEKCKQYWRPIVHSYLSGRSSLPLYLGLKKSHFIQLIEFFGLEVSLANLETKQARLRSELMALRTEEYDQLRQLLSQNLDNSHPFAEEMAIVISSGCTGSQHLWHDLGLPERALLTQLFSDYFPNLSAKNVNNMRWKRFLYRQLCENGGDYVCRSPSCETCSSYSECFDTVS</sequence>
<reference evidence="1 2" key="1">
    <citation type="submission" date="2016-07" db="EMBL/GenBank/DDBJ databases">
        <title>Developing Vibrio natriegens as a novel, fast-growing host for biotechnology.</title>
        <authorList>
            <person name="Weinstock M.T."/>
            <person name="Hesek E.D."/>
            <person name="Wilson C.M."/>
            <person name="Gibson D.G."/>
        </authorList>
    </citation>
    <scope>NUCLEOTIDE SEQUENCE [LARGE SCALE GENOMIC DNA]</scope>
    <source>
        <strain evidence="1 2">ATCC 14048</strain>
    </source>
</reference>
<dbReference type="Proteomes" id="UP000092741">
    <property type="component" value="Chromosome 2"/>
</dbReference>
<dbReference type="KEGG" id="vna:PN96_19340"/>